<keyword evidence="2" id="KW-0813">Transport</keyword>
<protein>
    <submittedName>
        <fullName evidence="8">Putative amino-acid import ATP-binding protein YxeO</fullName>
        <ecNumber evidence="8">3.6.3.-</ecNumber>
    </submittedName>
</protein>
<dbReference type="PROSITE" id="PS50893">
    <property type="entry name" value="ABC_TRANSPORTER_2"/>
    <property type="match status" value="1"/>
</dbReference>
<reference evidence="8" key="1">
    <citation type="submission" date="2019-08" db="EMBL/GenBank/DDBJ databases">
        <authorList>
            <person name="Kucharzyk K."/>
            <person name="Murdoch R.W."/>
            <person name="Higgins S."/>
            <person name="Loffler F."/>
        </authorList>
    </citation>
    <scope>NUCLEOTIDE SEQUENCE</scope>
</reference>
<dbReference type="AlphaFoldDB" id="A0A644Y8B2"/>
<dbReference type="GO" id="GO:0015424">
    <property type="term" value="F:ABC-type amino acid transporter activity"/>
    <property type="evidence" value="ECO:0007669"/>
    <property type="project" value="InterPro"/>
</dbReference>
<evidence type="ECO:0000259" key="7">
    <source>
        <dbReference type="PROSITE" id="PS50893"/>
    </source>
</evidence>
<dbReference type="EC" id="3.6.3.-" evidence="8"/>
<dbReference type="SUPFAM" id="SSF52540">
    <property type="entry name" value="P-loop containing nucleoside triphosphate hydrolases"/>
    <property type="match status" value="1"/>
</dbReference>
<accession>A0A644Y8B2</accession>
<gene>
    <name evidence="8" type="primary">yxeO_3</name>
    <name evidence="8" type="ORF">SDC9_71338</name>
</gene>
<dbReference type="InterPro" id="IPR030679">
    <property type="entry name" value="ABC_ATPase_HisP-typ"/>
</dbReference>
<organism evidence="8">
    <name type="scientific">bioreactor metagenome</name>
    <dbReference type="NCBI Taxonomy" id="1076179"/>
    <lineage>
        <taxon>unclassified sequences</taxon>
        <taxon>metagenomes</taxon>
        <taxon>ecological metagenomes</taxon>
    </lineage>
</organism>
<dbReference type="InterPro" id="IPR003439">
    <property type="entry name" value="ABC_transporter-like_ATP-bd"/>
</dbReference>
<dbReference type="Pfam" id="PF00005">
    <property type="entry name" value="ABC_tran"/>
    <property type="match status" value="1"/>
</dbReference>
<dbReference type="InterPro" id="IPR050086">
    <property type="entry name" value="MetN_ABC_transporter-like"/>
</dbReference>
<dbReference type="InterPro" id="IPR027417">
    <property type="entry name" value="P-loop_NTPase"/>
</dbReference>
<dbReference type="PROSITE" id="PS00211">
    <property type="entry name" value="ABC_TRANSPORTER_1"/>
    <property type="match status" value="1"/>
</dbReference>
<dbReference type="EMBL" id="VSSQ01004358">
    <property type="protein sequence ID" value="MPM24852.1"/>
    <property type="molecule type" value="Genomic_DNA"/>
</dbReference>
<comment type="caution">
    <text evidence="8">The sequence shown here is derived from an EMBL/GenBank/DDBJ whole genome shotgun (WGS) entry which is preliminary data.</text>
</comment>
<dbReference type="InterPro" id="IPR003593">
    <property type="entry name" value="AAA+_ATPase"/>
</dbReference>
<keyword evidence="5 8" id="KW-0067">ATP-binding</keyword>
<dbReference type="PANTHER" id="PTHR43166">
    <property type="entry name" value="AMINO ACID IMPORT ATP-BINDING PROTEIN"/>
    <property type="match status" value="1"/>
</dbReference>
<dbReference type="GO" id="GO:0005524">
    <property type="term" value="F:ATP binding"/>
    <property type="evidence" value="ECO:0007669"/>
    <property type="project" value="UniProtKB-KW"/>
</dbReference>
<comment type="subcellular location">
    <subcellularLocation>
        <location evidence="1">Cell membrane</location>
        <topology evidence="1">Peripheral membrane protein</topology>
    </subcellularLocation>
</comment>
<sequence>MIEVRNLSKSFGANKVLNDISFQVKEGEVVAIIGPSGSGKSTLLRSLNLLEEPDEGVIKVGDVTVDTKLLTHQNRYELRQQSAMVFQHFNLFKNKTVLENVTLALTSSKRKTKAEALQIAEDLLEQVGLSDQKKQYPATLSGGQQQRVSIARALAVNPKVIFMDEPTSALDPELVGEVLKTIEQLSKRNITLVIVTHEMKFAKKVADKIVFMNNGVIVESGAPEAVFSQPKEERTRKFLLSTREDAALEYVI</sequence>
<proteinExistence type="predicted"/>
<evidence type="ECO:0000256" key="2">
    <source>
        <dbReference type="ARBA" id="ARBA00022448"/>
    </source>
</evidence>
<keyword evidence="4" id="KW-0547">Nucleotide-binding</keyword>
<evidence type="ECO:0000256" key="5">
    <source>
        <dbReference type="ARBA" id="ARBA00022840"/>
    </source>
</evidence>
<evidence type="ECO:0000313" key="8">
    <source>
        <dbReference type="EMBL" id="MPM24852.1"/>
    </source>
</evidence>
<evidence type="ECO:0000256" key="4">
    <source>
        <dbReference type="ARBA" id="ARBA00022741"/>
    </source>
</evidence>
<evidence type="ECO:0000256" key="6">
    <source>
        <dbReference type="ARBA" id="ARBA00023136"/>
    </source>
</evidence>
<feature type="domain" description="ABC transporter" evidence="7">
    <location>
        <begin position="2"/>
        <end position="239"/>
    </location>
</feature>
<evidence type="ECO:0000256" key="3">
    <source>
        <dbReference type="ARBA" id="ARBA00022475"/>
    </source>
</evidence>
<keyword evidence="3" id="KW-1003">Cell membrane</keyword>
<name>A0A644Y8B2_9ZZZZ</name>
<keyword evidence="6" id="KW-0472">Membrane</keyword>
<dbReference type="SMART" id="SM00382">
    <property type="entry name" value="AAA"/>
    <property type="match status" value="1"/>
</dbReference>
<keyword evidence="8" id="KW-0378">Hydrolase</keyword>
<evidence type="ECO:0000256" key="1">
    <source>
        <dbReference type="ARBA" id="ARBA00004202"/>
    </source>
</evidence>
<dbReference type="PIRSF" id="PIRSF039085">
    <property type="entry name" value="ABC_ATPase_HisP"/>
    <property type="match status" value="1"/>
</dbReference>
<dbReference type="PANTHER" id="PTHR43166:SF35">
    <property type="entry name" value="L-CYSTINE IMPORT ATP-BINDING PROTEIN TCYN"/>
    <property type="match status" value="1"/>
</dbReference>
<dbReference type="CDD" id="cd03262">
    <property type="entry name" value="ABC_HisP_GlnQ"/>
    <property type="match status" value="1"/>
</dbReference>
<dbReference type="Gene3D" id="3.40.50.300">
    <property type="entry name" value="P-loop containing nucleotide triphosphate hydrolases"/>
    <property type="match status" value="1"/>
</dbReference>
<dbReference type="InterPro" id="IPR017871">
    <property type="entry name" value="ABC_transporter-like_CS"/>
</dbReference>
<dbReference type="GO" id="GO:0005886">
    <property type="term" value="C:plasma membrane"/>
    <property type="evidence" value="ECO:0007669"/>
    <property type="project" value="UniProtKB-SubCell"/>
</dbReference>
<dbReference type="GO" id="GO:0016887">
    <property type="term" value="F:ATP hydrolysis activity"/>
    <property type="evidence" value="ECO:0007669"/>
    <property type="project" value="InterPro"/>
</dbReference>